<dbReference type="PANTHER" id="PTHR48188">
    <property type="entry name" value="60S RIBOSOMAL PROTEIN L43"/>
    <property type="match status" value="1"/>
</dbReference>
<protein>
    <recommendedName>
        <fullName evidence="9">60S ribosomal protein L37a</fullName>
    </recommendedName>
</protein>
<name>A0A836D2S3_SHEEP</name>
<dbReference type="InterPro" id="IPR011331">
    <property type="entry name" value="Ribosomal_eL37/eL43"/>
</dbReference>
<evidence type="ECO:0000256" key="4">
    <source>
        <dbReference type="ARBA" id="ARBA00022833"/>
    </source>
</evidence>
<comment type="caution">
    <text evidence="7">The sequence shown here is derived from an EMBL/GenBank/DDBJ whole genome shotgun (WGS) entry which is preliminary data.</text>
</comment>
<evidence type="ECO:0000256" key="6">
    <source>
        <dbReference type="ARBA" id="ARBA00023274"/>
    </source>
</evidence>
<dbReference type="InterPro" id="IPR011332">
    <property type="entry name" value="Ribosomal_zn-bd"/>
</dbReference>
<evidence type="ECO:0008006" key="9">
    <source>
        <dbReference type="Google" id="ProtNLM"/>
    </source>
</evidence>
<keyword evidence="6" id="KW-0687">Ribonucleoprotein</keyword>
<reference evidence="7 8" key="1">
    <citation type="submission" date="2020-12" db="EMBL/GenBank/DDBJ databases">
        <title>De novo assembly of Tibetan sheep genome.</title>
        <authorList>
            <person name="Li X."/>
        </authorList>
    </citation>
    <scope>NUCLEOTIDE SEQUENCE [LARGE SCALE GENOMIC DNA]</scope>
    <source>
        <tissue evidence="7">Heart</tissue>
    </source>
</reference>
<gene>
    <name evidence="7" type="ORF">JEQ12_015951</name>
</gene>
<dbReference type="AlphaFoldDB" id="A0A836D2S3"/>
<dbReference type="Pfam" id="PF01780">
    <property type="entry name" value="Ribosomal_L37ae"/>
    <property type="match status" value="1"/>
</dbReference>
<dbReference type="PANTHER" id="PTHR48188:SF3">
    <property type="entry name" value="60S RIBOSOMAL PROTEIN L37A-RELATED"/>
    <property type="match status" value="1"/>
</dbReference>
<dbReference type="GO" id="GO:0006412">
    <property type="term" value="P:translation"/>
    <property type="evidence" value="ECO:0007669"/>
    <property type="project" value="InterPro"/>
</dbReference>
<proteinExistence type="inferred from homology"/>
<evidence type="ECO:0000256" key="5">
    <source>
        <dbReference type="ARBA" id="ARBA00022980"/>
    </source>
</evidence>
<dbReference type="SUPFAM" id="SSF57829">
    <property type="entry name" value="Zn-binding ribosomal proteins"/>
    <property type="match status" value="1"/>
</dbReference>
<comment type="similarity">
    <text evidence="1">Belongs to the eukaryotic ribosomal protein eL43 family.</text>
</comment>
<dbReference type="GO" id="GO:0003735">
    <property type="term" value="F:structural constituent of ribosome"/>
    <property type="evidence" value="ECO:0007669"/>
    <property type="project" value="InterPro"/>
</dbReference>
<keyword evidence="4" id="KW-0862">Zinc</keyword>
<evidence type="ECO:0000313" key="8">
    <source>
        <dbReference type="Proteomes" id="UP000664991"/>
    </source>
</evidence>
<dbReference type="GO" id="GO:0070180">
    <property type="term" value="F:large ribosomal subunit rRNA binding"/>
    <property type="evidence" value="ECO:0007669"/>
    <property type="project" value="TreeGrafter"/>
</dbReference>
<dbReference type="GO" id="GO:0008270">
    <property type="term" value="F:zinc ion binding"/>
    <property type="evidence" value="ECO:0007669"/>
    <property type="project" value="UniProtKB-KW"/>
</dbReference>
<sequence length="88" mass="9843">MVKRAEEVRIVGKYGTRPRASLRKMAKKIEISQRADYTCSFCGKTKRMRRAGGVWLYGSCLRTVAGGAWTCSSISAITGEPAVRDWRN</sequence>
<keyword evidence="3" id="KW-0863">Zinc-finger</keyword>
<dbReference type="GO" id="GO:0022625">
    <property type="term" value="C:cytosolic large ribosomal subunit"/>
    <property type="evidence" value="ECO:0007669"/>
    <property type="project" value="UniProtKB-ARBA"/>
</dbReference>
<organism evidence="7 8">
    <name type="scientific">Ovis aries</name>
    <name type="common">Sheep</name>
    <dbReference type="NCBI Taxonomy" id="9940"/>
    <lineage>
        <taxon>Eukaryota</taxon>
        <taxon>Metazoa</taxon>
        <taxon>Chordata</taxon>
        <taxon>Craniata</taxon>
        <taxon>Vertebrata</taxon>
        <taxon>Euteleostomi</taxon>
        <taxon>Mammalia</taxon>
        <taxon>Eutheria</taxon>
        <taxon>Laurasiatheria</taxon>
        <taxon>Artiodactyla</taxon>
        <taxon>Ruminantia</taxon>
        <taxon>Pecora</taxon>
        <taxon>Bovidae</taxon>
        <taxon>Caprinae</taxon>
        <taxon>Ovis</taxon>
    </lineage>
</organism>
<keyword evidence="2" id="KW-0479">Metal-binding</keyword>
<dbReference type="Proteomes" id="UP000664991">
    <property type="component" value="Unassembled WGS sequence"/>
</dbReference>
<evidence type="ECO:0000313" key="7">
    <source>
        <dbReference type="EMBL" id="KAG5210757.1"/>
    </source>
</evidence>
<evidence type="ECO:0000256" key="1">
    <source>
        <dbReference type="ARBA" id="ARBA00008672"/>
    </source>
</evidence>
<keyword evidence="5" id="KW-0689">Ribosomal protein</keyword>
<dbReference type="InterPro" id="IPR002674">
    <property type="entry name" value="Ribosomal_eL43"/>
</dbReference>
<dbReference type="Gene3D" id="2.20.25.30">
    <property type="match status" value="1"/>
</dbReference>
<evidence type="ECO:0000256" key="3">
    <source>
        <dbReference type="ARBA" id="ARBA00022771"/>
    </source>
</evidence>
<evidence type="ECO:0000256" key="2">
    <source>
        <dbReference type="ARBA" id="ARBA00022723"/>
    </source>
</evidence>
<accession>A0A836D2S3</accession>
<dbReference type="EMBL" id="JAEMGP010000004">
    <property type="protein sequence ID" value="KAG5210757.1"/>
    <property type="molecule type" value="Genomic_DNA"/>
</dbReference>